<sequence length="64" mass="7415">MIYKEEVKKEVSNLPELEAPTNRFRSGKLKARRIGKVIECVEEPNAEGNRSCVQKPKLNRNCER</sequence>
<dbReference type="Proteomes" id="UP000789366">
    <property type="component" value="Unassembled WGS sequence"/>
</dbReference>
<accession>A0ACA9L5S6</accession>
<evidence type="ECO:0000313" key="1">
    <source>
        <dbReference type="EMBL" id="CAG8510734.1"/>
    </source>
</evidence>
<feature type="non-terminal residue" evidence="1">
    <location>
        <position position="64"/>
    </location>
</feature>
<protein>
    <submittedName>
        <fullName evidence="1">6842_t:CDS:1</fullName>
    </submittedName>
</protein>
<organism evidence="1 2">
    <name type="scientific">Cetraspora pellucida</name>
    <dbReference type="NCBI Taxonomy" id="1433469"/>
    <lineage>
        <taxon>Eukaryota</taxon>
        <taxon>Fungi</taxon>
        <taxon>Fungi incertae sedis</taxon>
        <taxon>Mucoromycota</taxon>
        <taxon>Glomeromycotina</taxon>
        <taxon>Glomeromycetes</taxon>
        <taxon>Diversisporales</taxon>
        <taxon>Gigasporaceae</taxon>
        <taxon>Cetraspora</taxon>
    </lineage>
</organism>
<dbReference type="EMBL" id="CAJVPW010002647">
    <property type="protein sequence ID" value="CAG8510734.1"/>
    <property type="molecule type" value="Genomic_DNA"/>
</dbReference>
<evidence type="ECO:0000313" key="2">
    <source>
        <dbReference type="Proteomes" id="UP000789366"/>
    </source>
</evidence>
<keyword evidence="2" id="KW-1185">Reference proteome</keyword>
<name>A0ACA9L5S6_9GLOM</name>
<gene>
    <name evidence="1" type="ORF">SPELUC_LOCUS3465</name>
</gene>
<reference evidence="1" key="1">
    <citation type="submission" date="2021-06" db="EMBL/GenBank/DDBJ databases">
        <authorList>
            <person name="Kallberg Y."/>
            <person name="Tangrot J."/>
            <person name="Rosling A."/>
        </authorList>
    </citation>
    <scope>NUCLEOTIDE SEQUENCE</scope>
    <source>
        <strain evidence="1">28 12/20/2015</strain>
    </source>
</reference>
<comment type="caution">
    <text evidence="1">The sequence shown here is derived from an EMBL/GenBank/DDBJ whole genome shotgun (WGS) entry which is preliminary data.</text>
</comment>
<proteinExistence type="predicted"/>